<evidence type="ECO:0000313" key="5">
    <source>
        <dbReference type="EMBL" id="KAJ4781571.1"/>
    </source>
</evidence>
<comment type="caution">
    <text evidence="5">The sequence shown here is derived from an EMBL/GenBank/DDBJ whole genome shotgun (WGS) entry which is preliminary data.</text>
</comment>
<dbReference type="SUPFAM" id="SSF49599">
    <property type="entry name" value="TRAF domain-like"/>
    <property type="match status" value="1"/>
</dbReference>
<dbReference type="EMBL" id="JAMFTS010000003">
    <property type="protein sequence ID" value="KAJ4781571.1"/>
    <property type="molecule type" value="Genomic_DNA"/>
</dbReference>
<dbReference type="Pfam" id="PF00651">
    <property type="entry name" value="BTB"/>
    <property type="match status" value="1"/>
</dbReference>
<organism evidence="5 6">
    <name type="scientific">Rhynchospora pubera</name>
    <dbReference type="NCBI Taxonomy" id="906938"/>
    <lineage>
        <taxon>Eukaryota</taxon>
        <taxon>Viridiplantae</taxon>
        <taxon>Streptophyta</taxon>
        <taxon>Embryophyta</taxon>
        <taxon>Tracheophyta</taxon>
        <taxon>Spermatophyta</taxon>
        <taxon>Magnoliopsida</taxon>
        <taxon>Liliopsida</taxon>
        <taxon>Poales</taxon>
        <taxon>Cyperaceae</taxon>
        <taxon>Cyperoideae</taxon>
        <taxon>Rhynchosporeae</taxon>
        <taxon>Rhynchospora</taxon>
    </lineage>
</organism>
<gene>
    <name evidence="5" type="ORF">LUZ62_065828</name>
</gene>
<evidence type="ECO:0000256" key="1">
    <source>
        <dbReference type="ARBA" id="ARBA00004906"/>
    </source>
</evidence>
<dbReference type="Pfam" id="PF24570">
    <property type="entry name" value="BACK_BPM_SPOP"/>
    <property type="match status" value="1"/>
</dbReference>
<protein>
    <submittedName>
        <fullName evidence="5">BTB/POZ and MATH domain-containing protein 2</fullName>
    </submittedName>
</protein>
<evidence type="ECO:0000259" key="3">
    <source>
        <dbReference type="PROSITE" id="PS50097"/>
    </source>
</evidence>
<name>A0AAV8ETF6_9POAL</name>
<dbReference type="InterPro" id="IPR056423">
    <property type="entry name" value="BACK_BPM_SPOP"/>
</dbReference>
<dbReference type="InterPro" id="IPR011333">
    <property type="entry name" value="SKP1/BTB/POZ_sf"/>
</dbReference>
<dbReference type="InterPro" id="IPR045005">
    <property type="entry name" value="BPM1-6"/>
</dbReference>
<dbReference type="PROSITE" id="PS50097">
    <property type="entry name" value="BTB"/>
    <property type="match status" value="1"/>
</dbReference>
<feature type="domain" description="BTB" evidence="3">
    <location>
        <begin position="176"/>
        <end position="243"/>
    </location>
</feature>
<dbReference type="SMART" id="SM00225">
    <property type="entry name" value="BTB"/>
    <property type="match status" value="1"/>
</dbReference>
<dbReference type="Gene3D" id="2.60.210.10">
    <property type="entry name" value="Apoptosis, Tumor Necrosis Factor Receptor Associated Protein 2, Chain A"/>
    <property type="match status" value="1"/>
</dbReference>
<dbReference type="Pfam" id="PF22486">
    <property type="entry name" value="MATH_2"/>
    <property type="match status" value="1"/>
</dbReference>
<reference evidence="5" key="1">
    <citation type="submission" date="2022-08" db="EMBL/GenBank/DDBJ databases">
        <authorList>
            <person name="Marques A."/>
        </authorList>
    </citation>
    <scope>NUCLEOTIDE SEQUENCE</scope>
    <source>
        <strain evidence="5">RhyPub2mFocal</strain>
        <tissue evidence="5">Leaves</tissue>
    </source>
</reference>
<comment type="pathway">
    <text evidence="1">Protein modification; protein ubiquitination.</text>
</comment>
<dbReference type="CDD" id="cd00121">
    <property type="entry name" value="MATH"/>
    <property type="match status" value="1"/>
</dbReference>
<dbReference type="Gene3D" id="3.30.710.10">
    <property type="entry name" value="Potassium Channel Kv1.1, Chain A"/>
    <property type="match status" value="1"/>
</dbReference>
<evidence type="ECO:0000256" key="2">
    <source>
        <dbReference type="ARBA" id="ARBA00010846"/>
    </source>
</evidence>
<evidence type="ECO:0000259" key="4">
    <source>
        <dbReference type="PROSITE" id="PS50144"/>
    </source>
</evidence>
<feature type="domain" description="MATH" evidence="4">
    <location>
        <begin position="15"/>
        <end position="146"/>
    </location>
</feature>
<dbReference type="Gene3D" id="1.25.40.420">
    <property type="match status" value="1"/>
</dbReference>
<dbReference type="Proteomes" id="UP001140206">
    <property type="component" value="Chromosome 3"/>
</dbReference>
<dbReference type="InterPro" id="IPR002083">
    <property type="entry name" value="MATH/TRAF_dom"/>
</dbReference>
<dbReference type="PROSITE" id="PS50144">
    <property type="entry name" value="MATH"/>
    <property type="match status" value="1"/>
</dbReference>
<dbReference type="AlphaFoldDB" id="A0AAV8ETF6"/>
<proteinExistence type="inferred from homology"/>
<dbReference type="InterPro" id="IPR000210">
    <property type="entry name" value="BTB/POZ_dom"/>
</dbReference>
<dbReference type="PANTHER" id="PTHR26379">
    <property type="entry name" value="BTB/POZ AND MATH DOMAIN-CONTAINING PROTEIN 1"/>
    <property type="match status" value="1"/>
</dbReference>
<comment type="similarity">
    <text evidence="2">Belongs to the Tdpoz family.</text>
</comment>
<evidence type="ECO:0000313" key="6">
    <source>
        <dbReference type="Proteomes" id="UP001140206"/>
    </source>
</evidence>
<sequence>MEVPSLQSCSLALIKSSTHHIEFNYSKSKHHAAVNQYVSSPPYSVGGYDWALIFYPHGSKMEGQKGTYVSVFLKLLTQKMEVDAEFSVKVLHKIGMPIFLTEPKLCTFPSHPGKSSSTWGYPNFVSTDKLEAHLCKDGILVISFNIAVPSAPSGIYDCTGGLCDDIKKLWREGERFDLTFEVEGEKISAHRFILAARSPVFAAELYGSMTEAKSSCIEIKDMKAEVFRALLCFVYTDDYETDKLKFLSVELVHDLFIASDRYALEKLKVQCQQRLCMALSIETVLTTLILAERHSAPWLKEKCLEFASKSENFTQLAVTEDYLQIMQSFPSLFVELRQRVKHLSNSVNNAAKKQKIG</sequence>
<dbReference type="GO" id="GO:0016567">
    <property type="term" value="P:protein ubiquitination"/>
    <property type="evidence" value="ECO:0007669"/>
    <property type="project" value="InterPro"/>
</dbReference>
<accession>A0AAV8ETF6</accession>
<dbReference type="SUPFAM" id="SSF54695">
    <property type="entry name" value="POZ domain"/>
    <property type="match status" value="1"/>
</dbReference>
<keyword evidence="6" id="KW-1185">Reference proteome</keyword>
<dbReference type="InterPro" id="IPR008974">
    <property type="entry name" value="TRAF-like"/>
</dbReference>
<dbReference type="PANTHER" id="PTHR26379:SF187">
    <property type="entry name" value="OS07G0655300 PROTEIN"/>
    <property type="match status" value="1"/>
</dbReference>